<dbReference type="GeneID" id="20525518"/>
<protein>
    <submittedName>
        <fullName evidence="1">Uncharacterized protein</fullName>
    </submittedName>
</protein>
<dbReference type="EMBL" id="KB932201">
    <property type="protein sequence ID" value="KCV73252.1"/>
    <property type="molecule type" value="Genomic_DNA"/>
</dbReference>
<dbReference type="Proteomes" id="UP000030693">
    <property type="component" value="Unassembled WGS sequence"/>
</dbReference>
<gene>
    <name evidence="1" type="ORF">H696_00793</name>
</gene>
<keyword evidence="2" id="KW-1185">Reference proteome</keyword>
<sequence>MPAPEWSDVAEVRDSAHQLMSRDSAARGPRVTQARGSLGAGEMRAAWLGRGLPGFWDVTIPSAEVRPTNVSKLNTAAQMALIGSLLAWPVFDSPAGLAAEFGQLSASINDMADVLGDAAGAGSTFAGTGTAPLDGPLSEAAPIVASAEPLPADSAEATASPAYKTHSEMPPAMRALQYFTAATTVASGLDYAVGGRGAVTFRRVR</sequence>
<organism evidence="1">
    <name type="scientific">Fonticula alba</name>
    <name type="common">Slime mold</name>
    <dbReference type="NCBI Taxonomy" id="691883"/>
    <lineage>
        <taxon>Eukaryota</taxon>
        <taxon>Rotosphaerida</taxon>
        <taxon>Fonticulaceae</taxon>
        <taxon>Fonticula</taxon>
    </lineage>
</organism>
<evidence type="ECO:0000313" key="2">
    <source>
        <dbReference type="Proteomes" id="UP000030693"/>
    </source>
</evidence>
<dbReference type="AlphaFoldDB" id="A0A058ZIA3"/>
<dbReference type="OrthoDB" id="10020554at2759"/>
<evidence type="ECO:0000313" key="1">
    <source>
        <dbReference type="EMBL" id="KCV73252.1"/>
    </source>
</evidence>
<name>A0A058ZIA3_FONAL</name>
<proteinExistence type="predicted"/>
<dbReference type="RefSeq" id="XP_009492953.1">
    <property type="nucleotide sequence ID" value="XM_009494678.1"/>
</dbReference>
<reference evidence="1" key="1">
    <citation type="submission" date="2013-04" db="EMBL/GenBank/DDBJ databases">
        <title>The Genome Sequence of Fonticula alba ATCC 38817.</title>
        <authorList>
            <consortium name="The Broad Institute Genomics Platform"/>
            <person name="Russ C."/>
            <person name="Cuomo C."/>
            <person name="Burger G."/>
            <person name="Gray M.W."/>
            <person name="Holland P.W.H."/>
            <person name="King N."/>
            <person name="Lang F.B.F."/>
            <person name="Roger A.J."/>
            <person name="Ruiz-Trillo I."/>
            <person name="Brown M."/>
            <person name="Walker B."/>
            <person name="Young S."/>
            <person name="Zeng Q."/>
            <person name="Gargeya S."/>
            <person name="Fitzgerald M."/>
            <person name="Haas B."/>
            <person name="Abouelleil A."/>
            <person name="Allen A.W."/>
            <person name="Alvarado L."/>
            <person name="Arachchi H.M."/>
            <person name="Berlin A.M."/>
            <person name="Chapman S.B."/>
            <person name="Gainer-Dewar J."/>
            <person name="Goldberg J."/>
            <person name="Griggs A."/>
            <person name="Gujja S."/>
            <person name="Hansen M."/>
            <person name="Howarth C."/>
            <person name="Imamovic A."/>
            <person name="Ireland A."/>
            <person name="Larimer J."/>
            <person name="McCowan C."/>
            <person name="Murphy C."/>
            <person name="Pearson M."/>
            <person name="Poon T.W."/>
            <person name="Priest M."/>
            <person name="Roberts A."/>
            <person name="Saif S."/>
            <person name="Shea T."/>
            <person name="Sisk P."/>
            <person name="Sykes S."/>
            <person name="Wortman J."/>
            <person name="Nusbaum C."/>
            <person name="Birren B."/>
        </authorList>
    </citation>
    <scope>NUCLEOTIDE SEQUENCE [LARGE SCALE GENOMIC DNA]</scope>
    <source>
        <strain evidence="1">ATCC 38817</strain>
    </source>
</reference>
<accession>A0A058ZIA3</accession>